<feature type="transmembrane region" description="Helical" evidence="5">
    <location>
        <begin position="81"/>
        <end position="101"/>
    </location>
</feature>
<feature type="transmembrane region" description="Helical" evidence="5">
    <location>
        <begin position="20"/>
        <end position="38"/>
    </location>
</feature>
<protein>
    <recommendedName>
        <fullName evidence="7">Major facilitator superfamily (MFS) profile domain-containing protein</fullName>
    </recommendedName>
</protein>
<dbReference type="AlphaFoldDB" id="A0A1S0THT5"/>
<accession>A0A1S0THT5</accession>
<sequence length="225" mass="25579">KNRKNYYIYHLFHTRQLTTYILVLSYSFLAASMINYGMLFSMEKLPGSIYTNNIMLGLIRYGVNIASAFTDYTQRWFGRRVAHTIPLALTSIGFIIHFIIICSDNTKLEILSRIATLMAFAMMSQVYIITGMSGNELFPTPLRSMCFSFLQVVGRIGVVFAPQLFFLADLWTAAPFVALILFALSDLILYLIFIPETKNQPLPERLSTLANPMSSQLPSEQLMNL</sequence>
<dbReference type="GO" id="GO:0016020">
    <property type="term" value="C:membrane"/>
    <property type="evidence" value="ECO:0007669"/>
    <property type="project" value="UniProtKB-SubCell"/>
</dbReference>
<dbReference type="EMBL" id="JH712639">
    <property type="protein sequence ID" value="EFO14051.2"/>
    <property type="molecule type" value="Genomic_DNA"/>
</dbReference>
<evidence type="ECO:0000313" key="6">
    <source>
        <dbReference type="EMBL" id="EFO14051.2"/>
    </source>
</evidence>
<dbReference type="CTD" id="9951953"/>
<dbReference type="SUPFAM" id="SSF103473">
    <property type="entry name" value="MFS general substrate transporter"/>
    <property type="match status" value="1"/>
</dbReference>
<evidence type="ECO:0000256" key="4">
    <source>
        <dbReference type="ARBA" id="ARBA00023136"/>
    </source>
</evidence>
<dbReference type="PANTHER" id="PTHR24064">
    <property type="entry name" value="SOLUTE CARRIER FAMILY 22 MEMBER"/>
    <property type="match status" value="1"/>
</dbReference>
<proteinExistence type="predicted"/>
<evidence type="ECO:0008006" key="7">
    <source>
        <dbReference type="Google" id="ProtNLM"/>
    </source>
</evidence>
<dbReference type="InterPro" id="IPR036259">
    <property type="entry name" value="MFS_trans_sf"/>
</dbReference>
<dbReference type="InParanoid" id="A0A1S0THT5"/>
<dbReference type="RefSeq" id="XP_020301069.1">
    <property type="nucleotide sequence ID" value="XM_020448813.1"/>
</dbReference>
<evidence type="ECO:0000256" key="3">
    <source>
        <dbReference type="ARBA" id="ARBA00022989"/>
    </source>
</evidence>
<feature type="transmembrane region" description="Helical" evidence="5">
    <location>
        <begin position="113"/>
        <end position="134"/>
    </location>
</feature>
<reference evidence="6" key="1">
    <citation type="submission" date="2012-04" db="EMBL/GenBank/DDBJ databases">
        <title>The Genome Sequence of Loa loa.</title>
        <authorList>
            <consortium name="The Broad Institute Genome Sequencing Platform"/>
            <consortium name="Broad Institute Genome Sequencing Center for Infectious Disease"/>
            <person name="Nutman T.B."/>
            <person name="Fink D.L."/>
            <person name="Russ C."/>
            <person name="Young S."/>
            <person name="Zeng Q."/>
            <person name="Gargeya S."/>
            <person name="Alvarado L."/>
            <person name="Berlin A."/>
            <person name="Chapman S.B."/>
            <person name="Chen Z."/>
            <person name="Freedman E."/>
            <person name="Gellesch M."/>
            <person name="Goldberg J."/>
            <person name="Griggs A."/>
            <person name="Gujja S."/>
            <person name="Heilman E.R."/>
            <person name="Heiman D."/>
            <person name="Howarth C."/>
            <person name="Mehta T."/>
            <person name="Neiman D."/>
            <person name="Pearson M."/>
            <person name="Roberts A."/>
            <person name="Saif S."/>
            <person name="Shea T."/>
            <person name="Shenoy N."/>
            <person name="Sisk P."/>
            <person name="Stolte C."/>
            <person name="Sykes S."/>
            <person name="White J."/>
            <person name="Yandava C."/>
            <person name="Haas B."/>
            <person name="Henn M.R."/>
            <person name="Nusbaum C."/>
            <person name="Birren B."/>
        </authorList>
    </citation>
    <scope>NUCLEOTIDE SEQUENCE [LARGE SCALE GENOMIC DNA]</scope>
</reference>
<feature type="transmembrane region" description="Helical" evidence="5">
    <location>
        <begin position="173"/>
        <end position="193"/>
    </location>
</feature>
<dbReference type="Gene3D" id="1.20.1250.20">
    <property type="entry name" value="MFS general substrate transporter like domains"/>
    <property type="match status" value="1"/>
</dbReference>
<dbReference type="OMA" id="WPKINDY"/>
<comment type="subcellular location">
    <subcellularLocation>
        <location evidence="1">Membrane</location>
        <topology evidence="1">Multi-pass membrane protein</topology>
    </subcellularLocation>
</comment>
<keyword evidence="3 5" id="KW-1133">Transmembrane helix</keyword>
<dbReference type="KEGG" id="loa:LOAG_14473"/>
<dbReference type="GeneID" id="9951953"/>
<feature type="non-terminal residue" evidence="6">
    <location>
        <position position="1"/>
    </location>
</feature>
<gene>
    <name evidence="6" type="ORF">LOAG_14473</name>
</gene>
<name>A0A1S0THT5_LOALO</name>
<organism evidence="6">
    <name type="scientific">Loa loa</name>
    <name type="common">Eye worm</name>
    <name type="synonym">Filaria loa</name>
    <dbReference type="NCBI Taxonomy" id="7209"/>
    <lineage>
        <taxon>Eukaryota</taxon>
        <taxon>Metazoa</taxon>
        <taxon>Ecdysozoa</taxon>
        <taxon>Nematoda</taxon>
        <taxon>Chromadorea</taxon>
        <taxon>Rhabditida</taxon>
        <taxon>Spirurina</taxon>
        <taxon>Spiruromorpha</taxon>
        <taxon>Filarioidea</taxon>
        <taxon>Onchocercidae</taxon>
        <taxon>Loa</taxon>
    </lineage>
</organism>
<keyword evidence="2 5" id="KW-0812">Transmembrane</keyword>
<dbReference type="OrthoDB" id="5296287at2759"/>
<evidence type="ECO:0000256" key="5">
    <source>
        <dbReference type="SAM" id="Phobius"/>
    </source>
</evidence>
<keyword evidence="4 5" id="KW-0472">Membrane</keyword>
<evidence type="ECO:0000256" key="1">
    <source>
        <dbReference type="ARBA" id="ARBA00004141"/>
    </source>
</evidence>
<evidence type="ECO:0000256" key="2">
    <source>
        <dbReference type="ARBA" id="ARBA00022692"/>
    </source>
</evidence>